<keyword evidence="10" id="KW-1185">Reference proteome</keyword>
<dbReference type="GO" id="GO:0000981">
    <property type="term" value="F:DNA-binding transcription factor activity, RNA polymerase II-specific"/>
    <property type="evidence" value="ECO:0007669"/>
    <property type="project" value="TreeGrafter"/>
</dbReference>
<dbReference type="Pfam" id="PF00170">
    <property type="entry name" value="bZIP_1"/>
    <property type="match status" value="1"/>
</dbReference>
<evidence type="ECO:0000256" key="3">
    <source>
        <dbReference type="ARBA" id="ARBA00023125"/>
    </source>
</evidence>
<dbReference type="EMBL" id="JAODUP010001491">
    <property type="protein sequence ID" value="KAK2140080.1"/>
    <property type="molecule type" value="Genomic_DNA"/>
</dbReference>
<dbReference type="SUPFAM" id="SSF57959">
    <property type="entry name" value="Leucine zipper domain"/>
    <property type="match status" value="1"/>
</dbReference>
<evidence type="ECO:0000313" key="10">
    <source>
        <dbReference type="Proteomes" id="UP001208570"/>
    </source>
</evidence>
<keyword evidence="6" id="KW-0175">Coiled coil</keyword>
<dbReference type="PROSITE" id="PS50217">
    <property type="entry name" value="BZIP"/>
    <property type="match status" value="1"/>
</dbReference>
<accession>A0AAD9MNT8</accession>
<keyword evidence="4" id="KW-0804">Transcription</keyword>
<dbReference type="GO" id="GO:0000978">
    <property type="term" value="F:RNA polymerase II cis-regulatory region sequence-specific DNA binding"/>
    <property type="evidence" value="ECO:0007669"/>
    <property type="project" value="TreeGrafter"/>
</dbReference>
<feature type="region of interest" description="Disordered" evidence="7">
    <location>
        <begin position="95"/>
        <end position="129"/>
    </location>
</feature>
<dbReference type="InterPro" id="IPR046347">
    <property type="entry name" value="bZIP_sf"/>
</dbReference>
<keyword evidence="2" id="KW-0805">Transcription regulation</keyword>
<dbReference type="InterPro" id="IPR004827">
    <property type="entry name" value="bZIP"/>
</dbReference>
<keyword evidence="5" id="KW-0539">Nucleus</keyword>
<evidence type="ECO:0000256" key="6">
    <source>
        <dbReference type="SAM" id="Coils"/>
    </source>
</evidence>
<evidence type="ECO:0000259" key="8">
    <source>
        <dbReference type="PROSITE" id="PS50217"/>
    </source>
</evidence>
<organism evidence="9 10">
    <name type="scientific">Paralvinella palmiformis</name>
    <dbReference type="NCBI Taxonomy" id="53620"/>
    <lineage>
        <taxon>Eukaryota</taxon>
        <taxon>Metazoa</taxon>
        <taxon>Spiralia</taxon>
        <taxon>Lophotrochozoa</taxon>
        <taxon>Annelida</taxon>
        <taxon>Polychaeta</taxon>
        <taxon>Sedentaria</taxon>
        <taxon>Canalipalpata</taxon>
        <taxon>Terebellida</taxon>
        <taxon>Terebelliformia</taxon>
        <taxon>Alvinellidae</taxon>
        <taxon>Paralvinella</taxon>
    </lineage>
</organism>
<gene>
    <name evidence="9" type="ORF">LSH36_1491g00071</name>
</gene>
<name>A0AAD9MNT8_9ANNE</name>
<dbReference type="Gene3D" id="1.20.5.170">
    <property type="match status" value="1"/>
</dbReference>
<evidence type="ECO:0000256" key="5">
    <source>
        <dbReference type="ARBA" id="ARBA00023242"/>
    </source>
</evidence>
<dbReference type="CDD" id="cd14689">
    <property type="entry name" value="bZIP_CREB3"/>
    <property type="match status" value="1"/>
</dbReference>
<dbReference type="PANTHER" id="PTHR45996">
    <property type="entry name" value="AGAP001464-PB"/>
    <property type="match status" value="1"/>
</dbReference>
<feature type="coiled-coil region" evidence="6">
    <location>
        <begin position="312"/>
        <end position="346"/>
    </location>
</feature>
<comment type="subcellular location">
    <subcellularLocation>
        <location evidence="1">Endoplasmic reticulum membrane</location>
        <topology evidence="1">Single-pass type II membrane protein</topology>
    </subcellularLocation>
</comment>
<dbReference type="GO" id="GO:0005634">
    <property type="term" value="C:nucleus"/>
    <property type="evidence" value="ECO:0007669"/>
    <property type="project" value="TreeGrafter"/>
</dbReference>
<reference evidence="9" key="1">
    <citation type="journal article" date="2023" name="Mol. Biol. Evol.">
        <title>Third-Generation Sequencing Reveals the Adaptive Role of the Epigenome in Three Deep-Sea Polychaetes.</title>
        <authorList>
            <person name="Perez M."/>
            <person name="Aroh O."/>
            <person name="Sun Y."/>
            <person name="Lan Y."/>
            <person name="Juniper S.K."/>
            <person name="Young C.R."/>
            <person name="Angers B."/>
            <person name="Qian P.Y."/>
        </authorList>
    </citation>
    <scope>NUCLEOTIDE SEQUENCE</scope>
    <source>
        <strain evidence="9">P08H-3</strain>
    </source>
</reference>
<dbReference type="PROSITE" id="PS00036">
    <property type="entry name" value="BZIP_BASIC"/>
    <property type="match status" value="1"/>
</dbReference>
<comment type="caution">
    <text evidence="9">The sequence shown here is derived from an EMBL/GenBank/DDBJ whole genome shotgun (WGS) entry which is preliminary data.</text>
</comment>
<proteinExistence type="predicted"/>
<evidence type="ECO:0000313" key="9">
    <source>
        <dbReference type="EMBL" id="KAK2140080.1"/>
    </source>
</evidence>
<dbReference type="SMART" id="SM00338">
    <property type="entry name" value="BRLZ"/>
    <property type="match status" value="1"/>
</dbReference>
<dbReference type="GO" id="GO:0005789">
    <property type="term" value="C:endoplasmic reticulum membrane"/>
    <property type="evidence" value="ECO:0007669"/>
    <property type="project" value="UniProtKB-SubCell"/>
</dbReference>
<dbReference type="InterPro" id="IPR051381">
    <property type="entry name" value="CREB_ATF_subfamily"/>
</dbReference>
<evidence type="ECO:0000256" key="4">
    <source>
        <dbReference type="ARBA" id="ARBA00023163"/>
    </source>
</evidence>
<evidence type="ECO:0000256" key="1">
    <source>
        <dbReference type="ARBA" id="ARBA00004648"/>
    </source>
</evidence>
<sequence length="518" mass="57502">MAATCQTAAVTSGAEILDLLFESENGVLTTENQLQESDMTISSGYMLGDLDTDDLLKFLEADNEAESTVLHSVTRQSSNENRDFELDHKYCRSPIRTNSSLSSDDQQFSPPQLDTGFGESSYFSDSTSDNYSTGTAEMVQDLSHSTSVSPPAMGVEDLNIMDFNFETLDALSLLRDDPMKGLESDADAMINFADLDLDFSMNTDDSKSSAAYLSQSDAICTLSGSSVSDDMPFILQDTEITPQSTNYSELRLSDEEKTLLAREGVTLPQNMPLTKEEERALKAVRRKIRNKVSAKESRKRKQEYIDGLERRVKVCDLNNLQLQKKVKQLEKQNVTLVQHLKKLQAMVVATTNKTAQTGTCLMVLMLSFALLIVPNLNQFLHTGQNSIGEQKPLTGSSRKLMMADKPGVVGEKASVISLQFHDYQLPSDDNVEGKQDDDMMDHIGVAVSKEDVLKMETEPVLTVSEKHSEINETVLNLKTAVDHHPDRMATDGSYKEKPVPDQKTIEVDVYHHKQPGDL</sequence>
<evidence type="ECO:0000256" key="2">
    <source>
        <dbReference type="ARBA" id="ARBA00023015"/>
    </source>
</evidence>
<evidence type="ECO:0000256" key="7">
    <source>
        <dbReference type="SAM" id="MobiDB-lite"/>
    </source>
</evidence>
<protein>
    <recommendedName>
        <fullName evidence="8">BZIP domain-containing protein</fullName>
    </recommendedName>
</protein>
<feature type="compositionally biased region" description="Polar residues" evidence="7">
    <location>
        <begin position="95"/>
        <end position="112"/>
    </location>
</feature>
<dbReference type="AlphaFoldDB" id="A0AAD9MNT8"/>
<keyword evidence="3" id="KW-0238">DNA-binding</keyword>
<feature type="domain" description="BZIP" evidence="8">
    <location>
        <begin position="280"/>
        <end position="343"/>
    </location>
</feature>
<dbReference type="Proteomes" id="UP001208570">
    <property type="component" value="Unassembled WGS sequence"/>
</dbReference>
<dbReference type="PANTHER" id="PTHR45996:SF3">
    <property type="entry name" value="CREB-H TRANSCRIPTION FACTOR HOMOLOG LET-607"/>
    <property type="match status" value="1"/>
</dbReference>